<dbReference type="SUPFAM" id="SSF56645">
    <property type="entry name" value="Acyl-CoA dehydrogenase NM domain-like"/>
    <property type="match status" value="1"/>
</dbReference>
<dbReference type="RefSeq" id="WP_091517612.1">
    <property type="nucleotide sequence ID" value="NZ_FORF01000001.1"/>
</dbReference>
<dbReference type="SUPFAM" id="SSF47203">
    <property type="entry name" value="Acyl-CoA dehydrogenase C-terminal domain-like"/>
    <property type="match status" value="1"/>
</dbReference>
<dbReference type="Pfam" id="PF00441">
    <property type="entry name" value="Acyl-CoA_dh_1"/>
    <property type="match status" value="1"/>
</dbReference>
<keyword evidence="5 6" id="KW-0560">Oxidoreductase</keyword>
<sequence>MDFDLSEEQSILKDSLDRLLGDTYGFEDRKRYMASAEGWSPQLWSQYTEMGLLALPFAEEDGGLGGTAVETAIVMESLGKALALEPYFTTAILGGAFLRYGGNDDQRARYIPAVAEGALKLAFAQVERNSRFDLHHVETTARKDGSGYVLNGQKSVVLHGDCADKLFVTARTAGDVRDENGIGVFLVDATAQGVTVRGYRTQDGLRAAEVTFDNVAVGAEAVFGDAENGLPLVRRVVDTGIAALAAESIGVMSAMHALTVDYLKVRKQFGVAIGQFQVLQHAAVDMFVAIEQARSISLYATMMADSDDATERTRAIHAAKAEIGRGGKIVGENAIQLHGGVGMTMEYAVGHYFKRMTMLNIAHGDADYHLRALAAMGGLLAA</sequence>
<dbReference type="InterPro" id="IPR046373">
    <property type="entry name" value="Acyl-CoA_Oxase/DH_mid-dom_sf"/>
</dbReference>
<dbReference type="GO" id="GO:0003995">
    <property type="term" value="F:acyl-CoA dehydrogenase activity"/>
    <property type="evidence" value="ECO:0007669"/>
    <property type="project" value="TreeGrafter"/>
</dbReference>
<dbReference type="PANTHER" id="PTHR43884:SF20">
    <property type="entry name" value="ACYL-COA DEHYDROGENASE FADE28"/>
    <property type="match status" value="1"/>
</dbReference>
<dbReference type="InterPro" id="IPR009100">
    <property type="entry name" value="AcylCoA_DH/oxidase_NM_dom_sf"/>
</dbReference>
<dbReference type="InterPro" id="IPR036250">
    <property type="entry name" value="AcylCo_DH-like_C"/>
</dbReference>
<evidence type="ECO:0000259" key="9">
    <source>
        <dbReference type="Pfam" id="PF02771"/>
    </source>
</evidence>
<dbReference type="GO" id="GO:0050660">
    <property type="term" value="F:flavin adenine dinucleotide binding"/>
    <property type="evidence" value="ECO:0007669"/>
    <property type="project" value="InterPro"/>
</dbReference>
<evidence type="ECO:0000259" key="8">
    <source>
        <dbReference type="Pfam" id="PF02770"/>
    </source>
</evidence>
<evidence type="ECO:0000313" key="11">
    <source>
        <dbReference type="Proteomes" id="UP000242763"/>
    </source>
</evidence>
<reference evidence="11" key="1">
    <citation type="submission" date="2016-10" db="EMBL/GenBank/DDBJ databases">
        <authorList>
            <person name="Varghese N."/>
            <person name="Submissions S."/>
        </authorList>
    </citation>
    <scope>NUCLEOTIDE SEQUENCE [LARGE SCALE GENOMIC DNA]</scope>
    <source>
        <strain evidence="11">DSM 21857</strain>
    </source>
</reference>
<comment type="cofactor">
    <cofactor evidence="1 6">
        <name>FAD</name>
        <dbReference type="ChEBI" id="CHEBI:57692"/>
    </cofactor>
</comment>
<dbReference type="OrthoDB" id="9775090at2"/>
<evidence type="ECO:0000256" key="3">
    <source>
        <dbReference type="ARBA" id="ARBA00022630"/>
    </source>
</evidence>
<dbReference type="Proteomes" id="UP000242763">
    <property type="component" value="Unassembled WGS sequence"/>
</dbReference>
<dbReference type="EMBL" id="FORF01000001">
    <property type="protein sequence ID" value="SFI35511.1"/>
    <property type="molecule type" value="Genomic_DNA"/>
</dbReference>
<dbReference type="Gene3D" id="2.40.110.10">
    <property type="entry name" value="Butyryl-CoA Dehydrogenase, subunit A, domain 2"/>
    <property type="match status" value="1"/>
</dbReference>
<evidence type="ECO:0000256" key="5">
    <source>
        <dbReference type="ARBA" id="ARBA00023002"/>
    </source>
</evidence>
<evidence type="ECO:0000256" key="1">
    <source>
        <dbReference type="ARBA" id="ARBA00001974"/>
    </source>
</evidence>
<dbReference type="CDD" id="cd00567">
    <property type="entry name" value="ACAD"/>
    <property type="match status" value="1"/>
</dbReference>
<dbReference type="PANTHER" id="PTHR43884">
    <property type="entry name" value="ACYL-COA DEHYDROGENASE"/>
    <property type="match status" value="1"/>
</dbReference>
<dbReference type="InterPro" id="IPR037069">
    <property type="entry name" value="AcylCoA_DH/ox_N_sf"/>
</dbReference>
<accession>A0A1I3HIM5</accession>
<dbReference type="Pfam" id="PF02771">
    <property type="entry name" value="Acyl-CoA_dh_N"/>
    <property type="match status" value="1"/>
</dbReference>
<proteinExistence type="inferred from homology"/>
<evidence type="ECO:0000256" key="2">
    <source>
        <dbReference type="ARBA" id="ARBA00009347"/>
    </source>
</evidence>
<dbReference type="Gene3D" id="1.10.540.10">
    <property type="entry name" value="Acyl-CoA dehydrogenase/oxidase, N-terminal domain"/>
    <property type="match status" value="1"/>
</dbReference>
<dbReference type="STRING" id="1121003.SAMN03080618_00208"/>
<dbReference type="AlphaFoldDB" id="A0A1I3HIM5"/>
<dbReference type="InterPro" id="IPR013786">
    <property type="entry name" value="AcylCoA_DH/ox_N"/>
</dbReference>
<feature type="domain" description="Acyl-CoA dehydrogenase/oxidase N-terminal" evidence="9">
    <location>
        <begin position="6"/>
        <end position="117"/>
    </location>
</feature>
<dbReference type="InterPro" id="IPR009075">
    <property type="entry name" value="AcylCo_DH/oxidase_C"/>
</dbReference>
<keyword evidence="3 6" id="KW-0285">Flavoprotein</keyword>
<keyword evidence="11" id="KW-1185">Reference proteome</keyword>
<evidence type="ECO:0000256" key="6">
    <source>
        <dbReference type="RuleBase" id="RU362125"/>
    </source>
</evidence>
<evidence type="ECO:0000313" key="10">
    <source>
        <dbReference type="EMBL" id="SFI35511.1"/>
    </source>
</evidence>
<dbReference type="InterPro" id="IPR006091">
    <property type="entry name" value="Acyl-CoA_Oxase/DH_mid-dom"/>
</dbReference>
<protein>
    <submittedName>
        <fullName evidence="10">Pimeloyl-CoA dehydrogenase, small subunit</fullName>
    </submittedName>
</protein>
<name>A0A1I3HIM5_9HYPH</name>
<evidence type="ECO:0000259" key="7">
    <source>
        <dbReference type="Pfam" id="PF00441"/>
    </source>
</evidence>
<organism evidence="10 11">
    <name type="scientific">Aquamicrobium aerolatum DSM 21857</name>
    <dbReference type="NCBI Taxonomy" id="1121003"/>
    <lineage>
        <taxon>Bacteria</taxon>
        <taxon>Pseudomonadati</taxon>
        <taxon>Pseudomonadota</taxon>
        <taxon>Alphaproteobacteria</taxon>
        <taxon>Hyphomicrobiales</taxon>
        <taxon>Phyllobacteriaceae</taxon>
        <taxon>Aerobium</taxon>
    </lineage>
</organism>
<keyword evidence="4 6" id="KW-0274">FAD</keyword>
<dbReference type="Pfam" id="PF02770">
    <property type="entry name" value="Acyl-CoA_dh_M"/>
    <property type="match status" value="1"/>
</dbReference>
<comment type="similarity">
    <text evidence="2 6">Belongs to the acyl-CoA dehydrogenase family.</text>
</comment>
<feature type="domain" description="Acyl-CoA oxidase/dehydrogenase middle" evidence="8">
    <location>
        <begin position="122"/>
        <end position="215"/>
    </location>
</feature>
<feature type="domain" description="Acyl-CoA dehydrogenase/oxidase C-terminal" evidence="7">
    <location>
        <begin position="228"/>
        <end position="375"/>
    </location>
</feature>
<evidence type="ECO:0000256" key="4">
    <source>
        <dbReference type="ARBA" id="ARBA00022827"/>
    </source>
</evidence>
<gene>
    <name evidence="10" type="ORF">SAMN03080618_00208</name>
</gene>
<dbReference type="Gene3D" id="1.20.140.10">
    <property type="entry name" value="Butyryl-CoA Dehydrogenase, subunit A, domain 3"/>
    <property type="match status" value="1"/>
</dbReference>